<evidence type="ECO:0000313" key="3">
    <source>
        <dbReference type="Proteomes" id="UP000823388"/>
    </source>
</evidence>
<proteinExistence type="predicted"/>
<organism evidence="2 3">
    <name type="scientific">Panicum virgatum</name>
    <name type="common">Blackwell switchgrass</name>
    <dbReference type="NCBI Taxonomy" id="38727"/>
    <lineage>
        <taxon>Eukaryota</taxon>
        <taxon>Viridiplantae</taxon>
        <taxon>Streptophyta</taxon>
        <taxon>Embryophyta</taxon>
        <taxon>Tracheophyta</taxon>
        <taxon>Spermatophyta</taxon>
        <taxon>Magnoliopsida</taxon>
        <taxon>Liliopsida</taxon>
        <taxon>Poales</taxon>
        <taxon>Poaceae</taxon>
        <taxon>PACMAD clade</taxon>
        <taxon>Panicoideae</taxon>
        <taxon>Panicodae</taxon>
        <taxon>Paniceae</taxon>
        <taxon>Panicinae</taxon>
        <taxon>Panicum</taxon>
        <taxon>Panicum sect. Hiantes</taxon>
    </lineage>
</organism>
<sequence length="118" mass="11696">MHEDPGGTPVRGGLGCRRRGEASGSCCRLCMGAGGGVRRAGALAAHGGQRRGGCAGALHLGFAVPGCGTPVRGGHVNQRREGRAGALHRGLAGPGWFTGERRSGVGMVGGGKGRGTAR</sequence>
<accession>A0A8T0PNC5</accession>
<name>A0A8T0PNC5_PANVG</name>
<dbReference type="EMBL" id="CM029051">
    <property type="protein sequence ID" value="KAG2559704.1"/>
    <property type="molecule type" value="Genomic_DNA"/>
</dbReference>
<protein>
    <submittedName>
        <fullName evidence="2">Uncharacterized protein</fullName>
    </submittedName>
</protein>
<feature type="compositionally biased region" description="Gly residues" evidence="1">
    <location>
        <begin position="106"/>
        <end position="118"/>
    </location>
</feature>
<feature type="region of interest" description="Disordered" evidence="1">
    <location>
        <begin position="79"/>
        <end position="118"/>
    </location>
</feature>
<dbReference type="Proteomes" id="UP000823388">
    <property type="component" value="Chromosome 8K"/>
</dbReference>
<dbReference type="AlphaFoldDB" id="A0A8T0PNC5"/>
<evidence type="ECO:0000256" key="1">
    <source>
        <dbReference type="SAM" id="MobiDB-lite"/>
    </source>
</evidence>
<reference evidence="2 3" key="1">
    <citation type="submission" date="2020-05" db="EMBL/GenBank/DDBJ databases">
        <title>WGS assembly of Panicum virgatum.</title>
        <authorList>
            <person name="Lovell J.T."/>
            <person name="Jenkins J."/>
            <person name="Shu S."/>
            <person name="Juenger T.E."/>
            <person name="Schmutz J."/>
        </authorList>
    </citation>
    <scope>NUCLEOTIDE SEQUENCE [LARGE SCALE GENOMIC DNA]</scope>
    <source>
        <strain evidence="3">cv. AP13</strain>
    </source>
</reference>
<gene>
    <name evidence="2" type="ORF">PVAP13_8KG130201</name>
</gene>
<comment type="caution">
    <text evidence="2">The sequence shown here is derived from an EMBL/GenBank/DDBJ whole genome shotgun (WGS) entry which is preliminary data.</text>
</comment>
<keyword evidence="3" id="KW-1185">Reference proteome</keyword>
<evidence type="ECO:0000313" key="2">
    <source>
        <dbReference type="EMBL" id="KAG2559704.1"/>
    </source>
</evidence>